<organism evidence="1 2">
    <name type="scientific">Elstera litoralis</name>
    <dbReference type="NCBI Taxonomy" id="552518"/>
    <lineage>
        <taxon>Bacteria</taxon>
        <taxon>Pseudomonadati</taxon>
        <taxon>Pseudomonadota</taxon>
        <taxon>Alphaproteobacteria</taxon>
        <taxon>Rhodospirillales</taxon>
        <taxon>Rhodospirillaceae</taxon>
        <taxon>Elstera</taxon>
    </lineage>
</organism>
<gene>
    <name evidence="1" type="ORF">VZ95_14320</name>
</gene>
<name>A0A0F3IQS7_9PROT</name>
<feature type="non-terminal residue" evidence="1">
    <location>
        <position position="1"/>
    </location>
</feature>
<dbReference type="Proteomes" id="UP000033774">
    <property type="component" value="Unassembled WGS sequence"/>
</dbReference>
<proteinExistence type="predicted"/>
<evidence type="ECO:0000313" key="2">
    <source>
        <dbReference type="Proteomes" id="UP000033774"/>
    </source>
</evidence>
<sequence length="63" mass="7269">QWEAKGYIWTIGRCVPDVDHAHSHQRYEAFLSQIAQAYKQVPLEEGMAEIERICAEVRTKHSG</sequence>
<evidence type="ECO:0000313" key="1">
    <source>
        <dbReference type="EMBL" id="KJV08977.1"/>
    </source>
</evidence>
<reference evidence="1 2" key="1">
    <citation type="submission" date="2015-03" db="EMBL/GenBank/DDBJ databases">
        <title>Draft genome sequence of Elstera litoralis.</title>
        <authorList>
            <person name="Rahalkar M.C."/>
            <person name="Dhakephalkar P.K."/>
            <person name="Pore S.D."/>
            <person name="Arora P."/>
            <person name="Kapse N.G."/>
            <person name="Pandit P.S."/>
        </authorList>
    </citation>
    <scope>NUCLEOTIDE SEQUENCE [LARGE SCALE GENOMIC DNA]</scope>
    <source>
        <strain evidence="1 2">Dia-1</strain>
    </source>
</reference>
<accession>A0A0F3IQS7</accession>
<protein>
    <submittedName>
        <fullName evidence="1">Uncharacterized protein</fullName>
    </submittedName>
</protein>
<keyword evidence="2" id="KW-1185">Reference proteome</keyword>
<comment type="caution">
    <text evidence="1">The sequence shown here is derived from an EMBL/GenBank/DDBJ whole genome shotgun (WGS) entry which is preliminary data.</text>
</comment>
<dbReference type="AlphaFoldDB" id="A0A0F3IQS7"/>
<dbReference type="EMBL" id="LAJY01000397">
    <property type="protein sequence ID" value="KJV08977.1"/>
    <property type="molecule type" value="Genomic_DNA"/>
</dbReference>